<evidence type="ECO:0000256" key="2">
    <source>
        <dbReference type="ARBA" id="ARBA00009077"/>
    </source>
</evidence>
<dbReference type="InterPro" id="IPR054542">
    <property type="entry name" value="Cys_met_metab_PP"/>
</dbReference>
<dbReference type="PANTHER" id="PTHR11808">
    <property type="entry name" value="TRANS-SULFURATION ENZYME FAMILY MEMBER"/>
    <property type="match status" value="1"/>
</dbReference>
<sequence>MKKKTQLIHGGIFGDEVTGAVSVPIYQVSTYKQDGPGNHRGYEYSRTGNPTRHALEELISDLEEGKRGFAFGSGMAAMTAVMMLFKQGDHVLITDDVYGGSYRVITKVLNRFGLEATFINTSDLQSIEKNIKENTKALFLETPTNPTLKITDIEGAANIAKKHGLLTIVDNTFSTPYWQNPITLGADIVLHSATKYIGGHSDVVAGLAVVNDEKLGDELHFVQNSTGGVLGPQDSWLLIRGIKTLGLRMEETEKNTKQIVNFLLEHEMVSKVYYPGIESHPNHEIAKKQARGFGGMVSFDVGSAEKAADVLSKVKYFTLAESLGAVESLISIPALMTHASIPADRRAELKITDGLIRISVGIEDAEDLIDDLKQALQN</sequence>
<keyword evidence="5" id="KW-0456">Lyase</keyword>
<dbReference type="InterPro" id="IPR015424">
    <property type="entry name" value="PyrdxlP-dep_Trfase"/>
</dbReference>
<dbReference type="Proteomes" id="UP000626697">
    <property type="component" value="Unassembled WGS sequence"/>
</dbReference>
<dbReference type="PROSITE" id="PS00868">
    <property type="entry name" value="CYS_MET_METAB_PP"/>
    <property type="match status" value="1"/>
</dbReference>
<comment type="caution">
    <text evidence="5">The sequence shown here is derived from an EMBL/GenBank/DDBJ whole genome shotgun (WGS) entry which is preliminary data.</text>
</comment>
<dbReference type="EMBL" id="JACJHX010000002">
    <property type="protein sequence ID" value="MBA9025523.1"/>
    <property type="molecule type" value="Genomic_DNA"/>
</dbReference>
<dbReference type="InterPro" id="IPR015421">
    <property type="entry name" value="PyrdxlP-dep_Trfase_major"/>
</dbReference>
<organism evidence="5 6">
    <name type="scientific">Peribacillus huizhouensis</name>
    <dbReference type="NCBI Taxonomy" id="1501239"/>
    <lineage>
        <taxon>Bacteria</taxon>
        <taxon>Bacillati</taxon>
        <taxon>Bacillota</taxon>
        <taxon>Bacilli</taxon>
        <taxon>Bacillales</taxon>
        <taxon>Bacillaceae</taxon>
        <taxon>Peribacillus</taxon>
    </lineage>
</organism>
<dbReference type="EC" id="4.4.1.2" evidence="5"/>
<reference evidence="5 6" key="1">
    <citation type="submission" date="2020-08" db="EMBL/GenBank/DDBJ databases">
        <title>Genomic Encyclopedia of Type Strains, Phase IV (KMG-IV): sequencing the most valuable type-strain genomes for metagenomic binning, comparative biology and taxonomic classification.</title>
        <authorList>
            <person name="Goeker M."/>
        </authorList>
    </citation>
    <scope>NUCLEOTIDE SEQUENCE [LARGE SCALE GENOMIC DNA]</scope>
    <source>
        <strain evidence="5 6">DSM 105481</strain>
    </source>
</reference>
<name>A0ABR6CKD4_9BACI</name>
<dbReference type="Gene3D" id="3.40.640.10">
    <property type="entry name" value="Type I PLP-dependent aspartate aminotransferase-like (Major domain)"/>
    <property type="match status" value="1"/>
</dbReference>
<dbReference type="SUPFAM" id="SSF53383">
    <property type="entry name" value="PLP-dependent transferases"/>
    <property type="match status" value="1"/>
</dbReference>
<evidence type="ECO:0000256" key="4">
    <source>
        <dbReference type="RuleBase" id="RU362118"/>
    </source>
</evidence>
<evidence type="ECO:0000313" key="5">
    <source>
        <dbReference type="EMBL" id="MBA9025523.1"/>
    </source>
</evidence>
<gene>
    <name evidence="5" type="ORF">HNP81_000806</name>
</gene>
<dbReference type="PIRSF" id="PIRSF001434">
    <property type="entry name" value="CGS"/>
    <property type="match status" value="1"/>
</dbReference>
<proteinExistence type="inferred from homology"/>
<dbReference type="InterPro" id="IPR000277">
    <property type="entry name" value="Cys/Met-Metab_PyrdxlP-dep_enz"/>
</dbReference>
<dbReference type="InterPro" id="IPR015422">
    <property type="entry name" value="PyrdxlP-dep_Trfase_small"/>
</dbReference>
<evidence type="ECO:0000256" key="1">
    <source>
        <dbReference type="ARBA" id="ARBA00001933"/>
    </source>
</evidence>
<evidence type="ECO:0000313" key="6">
    <source>
        <dbReference type="Proteomes" id="UP000626697"/>
    </source>
</evidence>
<keyword evidence="6" id="KW-1185">Reference proteome</keyword>
<dbReference type="RefSeq" id="WP_028391891.1">
    <property type="nucleotide sequence ID" value="NZ_JACJHX010000002.1"/>
</dbReference>
<comment type="similarity">
    <text evidence="2 4">Belongs to the trans-sulfuration enzymes family.</text>
</comment>
<comment type="cofactor">
    <cofactor evidence="1 4">
        <name>pyridoxal 5'-phosphate</name>
        <dbReference type="ChEBI" id="CHEBI:597326"/>
    </cofactor>
</comment>
<dbReference type="EC" id="4.4.1.1" evidence="5"/>
<dbReference type="PANTHER" id="PTHR11808:SF15">
    <property type="entry name" value="CYSTATHIONINE GAMMA-LYASE"/>
    <property type="match status" value="1"/>
</dbReference>
<dbReference type="GO" id="GO:0047982">
    <property type="term" value="F:homocysteine desulfhydrase activity"/>
    <property type="evidence" value="ECO:0007669"/>
    <property type="project" value="UniProtKB-EC"/>
</dbReference>
<dbReference type="CDD" id="cd00614">
    <property type="entry name" value="CGS_like"/>
    <property type="match status" value="1"/>
</dbReference>
<keyword evidence="3 4" id="KW-0663">Pyridoxal phosphate</keyword>
<dbReference type="Pfam" id="PF01053">
    <property type="entry name" value="Cys_Met_Meta_PP"/>
    <property type="match status" value="1"/>
</dbReference>
<dbReference type="Gene3D" id="3.90.1150.10">
    <property type="entry name" value="Aspartate Aminotransferase, domain 1"/>
    <property type="match status" value="1"/>
</dbReference>
<protein>
    <submittedName>
        <fullName evidence="5">Cystathionine gamma-lyase/homocysteine desulfhydrase</fullName>
        <ecNumber evidence="5">4.4.1.1</ecNumber>
        <ecNumber evidence="5">4.4.1.2</ecNumber>
    </submittedName>
</protein>
<dbReference type="NCBIfam" id="NF005810">
    <property type="entry name" value="PRK07671.1"/>
    <property type="match status" value="1"/>
</dbReference>
<accession>A0ABR6CKD4</accession>
<evidence type="ECO:0000256" key="3">
    <source>
        <dbReference type="ARBA" id="ARBA00022898"/>
    </source>
</evidence>